<feature type="domain" description="Secretion system C-terminal sorting" evidence="1">
    <location>
        <begin position="438"/>
        <end position="511"/>
    </location>
</feature>
<dbReference type="InterPro" id="IPR026444">
    <property type="entry name" value="Secre_tail"/>
</dbReference>
<accession>A0A923T7Y7</accession>
<dbReference type="AlphaFoldDB" id="A0A923T7Y7"/>
<name>A0A923T7Y7_9BACT</name>
<organism evidence="2 3">
    <name type="scientific">Neolewinella lacunae</name>
    <dbReference type="NCBI Taxonomy" id="1517758"/>
    <lineage>
        <taxon>Bacteria</taxon>
        <taxon>Pseudomonadati</taxon>
        <taxon>Bacteroidota</taxon>
        <taxon>Saprospiria</taxon>
        <taxon>Saprospirales</taxon>
        <taxon>Lewinellaceae</taxon>
        <taxon>Neolewinella</taxon>
    </lineage>
</organism>
<proteinExistence type="predicted"/>
<dbReference type="EMBL" id="JACSIT010000085">
    <property type="protein sequence ID" value="MBC6994029.1"/>
    <property type="molecule type" value="Genomic_DNA"/>
</dbReference>
<reference evidence="2" key="1">
    <citation type="submission" date="2020-08" db="EMBL/GenBank/DDBJ databases">
        <title>Lewinella bacteria from marine environments.</title>
        <authorList>
            <person name="Zhong Y."/>
        </authorList>
    </citation>
    <scope>NUCLEOTIDE SEQUENCE</scope>
    <source>
        <strain evidence="2">KCTC 42187</strain>
    </source>
</reference>
<dbReference type="Proteomes" id="UP000650081">
    <property type="component" value="Unassembled WGS sequence"/>
</dbReference>
<protein>
    <submittedName>
        <fullName evidence="2">T9SS type A sorting domain-containing protein</fullName>
    </submittedName>
</protein>
<sequence length="515" mass="58392">MRGNVPNILVVCSWVFFGVTLFAQNTFINKYAFDVQYGDAARKIIQVPDGMAFFNSTFLVDQEHSDRGGLVRLDEDGVVVYARNWDFPEGRVGISFKESMILHRDTIILAANHVNEVHFSNNTIIFAELETGTERVLRFSDEQPYYVGDLFLLSEDKLVLSSQRPKVEPKSFPSTIRWLELNGSEFRRINYFDDFSRVASERMAKDINDQFYIPSLGCKGASNCYPHQAWLSKIDPTGQLVWQKNYGRTAGNQVVWPQVAVANDSTIAFAWTRDTNDWDVQESPPVIYMLDTLGNKRDSFTFHGNLRTLNTLRATSNGDLLGCGVAWTDIGWCGWMFRMSSKAELIWERYIQDHRTAEEDNVKTELFDVTEFTDGSIAGAGYIIELRPEGRNSLEAWIVKLDANGCLDPGCTSDTIHLQQPVAVQETDPANGENDFKLWPNPTRDWLNLEISLTGLPAGEYAYEVMSPAGRIILQSKRSSEREQIDVRALPPGLYFLNLLKNGRRLGSKKFVKTP</sequence>
<evidence type="ECO:0000313" key="2">
    <source>
        <dbReference type="EMBL" id="MBC6994029.1"/>
    </source>
</evidence>
<keyword evidence="3" id="KW-1185">Reference proteome</keyword>
<dbReference type="NCBIfam" id="TIGR04183">
    <property type="entry name" value="Por_Secre_tail"/>
    <property type="match status" value="1"/>
</dbReference>
<comment type="caution">
    <text evidence="2">The sequence shown here is derived from an EMBL/GenBank/DDBJ whole genome shotgun (WGS) entry which is preliminary data.</text>
</comment>
<evidence type="ECO:0000259" key="1">
    <source>
        <dbReference type="Pfam" id="PF18962"/>
    </source>
</evidence>
<evidence type="ECO:0000313" key="3">
    <source>
        <dbReference type="Proteomes" id="UP000650081"/>
    </source>
</evidence>
<dbReference type="Pfam" id="PF18962">
    <property type="entry name" value="Por_Secre_tail"/>
    <property type="match status" value="1"/>
</dbReference>
<gene>
    <name evidence="2" type="ORF">H9S92_07640</name>
</gene>
<dbReference type="RefSeq" id="WP_187466120.1">
    <property type="nucleotide sequence ID" value="NZ_JACSIT010000085.1"/>
</dbReference>